<evidence type="ECO:0000256" key="2">
    <source>
        <dbReference type="ARBA" id="ARBA00023015"/>
    </source>
</evidence>
<evidence type="ECO:0000313" key="7">
    <source>
        <dbReference type="RefSeq" id="XP_056694402.1"/>
    </source>
</evidence>
<dbReference type="InterPro" id="IPR005508">
    <property type="entry name" value="At2g31720-like"/>
</dbReference>
<reference evidence="7" key="2">
    <citation type="submission" date="2025-08" db="UniProtKB">
        <authorList>
            <consortium name="RefSeq"/>
        </authorList>
    </citation>
    <scope>IDENTIFICATION</scope>
    <source>
        <tissue evidence="7">Leaf</tissue>
    </source>
</reference>
<protein>
    <submittedName>
        <fullName evidence="7">B3 domain-containing protein At2g31420-like</fullName>
    </submittedName>
</protein>
<comment type="subcellular location">
    <subcellularLocation>
        <location evidence="1">Nucleus</location>
    </subcellularLocation>
</comment>
<keyword evidence="5" id="KW-0539">Nucleus</keyword>
<keyword evidence="6" id="KW-1185">Reference proteome</keyword>
<name>A0ABM3RFL7_SPIOL</name>
<dbReference type="PANTHER" id="PTHR31541:SF25">
    <property type="entry name" value="GAMMA-GLIADIN B"/>
    <property type="match status" value="1"/>
</dbReference>
<proteinExistence type="predicted"/>
<dbReference type="GeneID" id="110783053"/>
<keyword evidence="3" id="KW-0238">DNA-binding</keyword>
<gene>
    <name evidence="7" type="primary">LOC110783053</name>
</gene>
<keyword evidence="2" id="KW-0805">Transcription regulation</keyword>
<dbReference type="Pfam" id="PF03754">
    <property type="entry name" value="At2g31720-like"/>
    <property type="match status" value="1"/>
</dbReference>
<keyword evidence="4" id="KW-0804">Transcription</keyword>
<evidence type="ECO:0000256" key="1">
    <source>
        <dbReference type="ARBA" id="ARBA00004123"/>
    </source>
</evidence>
<evidence type="ECO:0000256" key="3">
    <source>
        <dbReference type="ARBA" id="ARBA00023125"/>
    </source>
</evidence>
<dbReference type="InterPro" id="IPR015300">
    <property type="entry name" value="DNA-bd_pseudobarrel_sf"/>
</dbReference>
<dbReference type="RefSeq" id="XP_056694402.1">
    <property type="nucleotide sequence ID" value="XM_056838424.1"/>
</dbReference>
<evidence type="ECO:0000256" key="5">
    <source>
        <dbReference type="ARBA" id="ARBA00023242"/>
    </source>
</evidence>
<sequence>MSLASRTQSSSSIMEKAMNEDSVPQCLIEFEKYLDQLQMMKKKKSPREILANIRRNVIEKKEKAQKFLINKLEENLVEKIRMVAVNRKAAEEAGRLKMSFWREINKRGGTNVKLVMKKVITASDVNNKQERLLLPFGKLQIESRDFLRADEEKMLEEKGGSIKVMLIQPKFVEEIGHVVNDIDLRKWKGGYVLTTKQWNLVVERNEIKEHQVFHVWSFRVGEGQTKLGFALVRI</sequence>
<evidence type="ECO:0000256" key="4">
    <source>
        <dbReference type="ARBA" id="ARBA00023163"/>
    </source>
</evidence>
<evidence type="ECO:0000313" key="6">
    <source>
        <dbReference type="Proteomes" id="UP000813463"/>
    </source>
</evidence>
<dbReference type="PANTHER" id="PTHR31541">
    <property type="entry name" value="B3 DOMAIN PLANT PROTEIN-RELATED"/>
    <property type="match status" value="1"/>
</dbReference>
<reference evidence="6" key="1">
    <citation type="journal article" date="2021" name="Nat. Commun.">
        <title>Genomic analyses provide insights into spinach domestication and the genetic basis of agronomic traits.</title>
        <authorList>
            <person name="Cai X."/>
            <person name="Sun X."/>
            <person name="Xu C."/>
            <person name="Sun H."/>
            <person name="Wang X."/>
            <person name="Ge C."/>
            <person name="Zhang Z."/>
            <person name="Wang Q."/>
            <person name="Fei Z."/>
            <person name="Jiao C."/>
            <person name="Wang Q."/>
        </authorList>
    </citation>
    <scope>NUCLEOTIDE SEQUENCE [LARGE SCALE GENOMIC DNA]</scope>
    <source>
        <strain evidence="6">cv. Varoflay</strain>
    </source>
</reference>
<dbReference type="Proteomes" id="UP000813463">
    <property type="component" value="Chromosome 3"/>
</dbReference>
<organism evidence="6 7">
    <name type="scientific">Spinacia oleracea</name>
    <name type="common">Spinach</name>
    <dbReference type="NCBI Taxonomy" id="3562"/>
    <lineage>
        <taxon>Eukaryota</taxon>
        <taxon>Viridiplantae</taxon>
        <taxon>Streptophyta</taxon>
        <taxon>Embryophyta</taxon>
        <taxon>Tracheophyta</taxon>
        <taxon>Spermatophyta</taxon>
        <taxon>Magnoliopsida</taxon>
        <taxon>eudicotyledons</taxon>
        <taxon>Gunneridae</taxon>
        <taxon>Pentapetalae</taxon>
        <taxon>Caryophyllales</taxon>
        <taxon>Chenopodiaceae</taxon>
        <taxon>Chenopodioideae</taxon>
        <taxon>Anserineae</taxon>
        <taxon>Spinacia</taxon>
    </lineage>
</organism>
<accession>A0ABM3RFL7</accession>
<dbReference type="Gene3D" id="2.40.330.10">
    <property type="entry name" value="DNA-binding pseudobarrel domain"/>
    <property type="match status" value="1"/>
</dbReference>